<dbReference type="EMBL" id="CABD030091423">
    <property type="status" value="NOT_ANNOTATED_CDS"/>
    <property type="molecule type" value="Genomic_DNA"/>
</dbReference>
<reference evidence="2 3" key="2">
    <citation type="journal article" date="2012" name="Nature">
        <title>Insights into hominid evolution from the gorilla genome sequence.</title>
        <authorList>
            <person name="Scally A."/>
            <person name="Dutheil J.Y."/>
            <person name="Hillier L.W."/>
            <person name="Jordan G.E."/>
            <person name="Goodhead I."/>
            <person name="Herrero J."/>
            <person name="Hobolth A."/>
            <person name="Lappalainen T."/>
            <person name="Mailund T."/>
            <person name="Marques-Bonet T."/>
            <person name="McCarthy S."/>
            <person name="Montgomery S.H."/>
            <person name="Schwalie P.C."/>
            <person name="Tang Y.A."/>
            <person name="Ward M.C."/>
            <person name="Xue Y."/>
            <person name="Yngvadottir B."/>
            <person name="Alkan C."/>
            <person name="Andersen L.N."/>
            <person name="Ayub Q."/>
            <person name="Ball E.V."/>
            <person name="Beal K."/>
            <person name="Bradley B.J."/>
            <person name="Chen Y."/>
            <person name="Clee C.M."/>
            <person name="Fitzgerald S."/>
            <person name="Graves T.A."/>
            <person name="Gu Y."/>
            <person name="Heath P."/>
            <person name="Heger A."/>
            <person name="Karakoc E."/>
            <person name="Kolb-Kokocinski A."/>
            <person name="Laird G.K."/>
            <person name="Lunter G."/>
            <person name="Meader S."/>
            <person name="Mort M."/>
            <person name="Mullikin J.C."/>
            <person name="Munch K."/>
            <person name="O'Connor T.D."/>
            <person name="Phillips A.D."/>
            <person name="Prado-Martinez J."/>
            <person name="Rogers A.S."/>
            <person name="Sajjadian S."/>
            <person name="Schmidt D."/>
            <person name="Shaw K."/>
            <person name="Simpson J.T."/>
            <person name="Stenson P.D."/>
            <person name="Turner D.J."/>
            <person name="Vigilant L."/>
            <person name="Vilella A.J."/>
            <person name="Whitener W."/>
            <person name="Zhu B."/>
            <person name="Cooper D.N."/>
            <person name="de Jong P."/>
            <person name="Dermitzakis E.T."/>
            <person name="Eichler E.E."/>
            <person name="Flicek P."/>
            <person name="Goldman N."/>
            <person name="Mundy N.I."/>
            <person name="Ning Z."/>
            <person name="Odom D.T."/>
            <person name="Ponting C.P."/>
            <person name="Quail M.A."/>
            <person name="Ryder O.A."/>
            <person name="Searle S.M."/>
            <person name="Warren W.C."/>
            <person name="Wilson R.K."/>
            <person name="Schierup M.H."/>
            <person name="Rogers J."/>
            <person name="Tyler-Smith C."/>
            <person name="Durbin R."/>
        </authorList>
    </citation>
    <scope>NUCLEOTIDE SEQUENCE [LARGE SCALE GENOMIC DNA]</scope>
</reference>
<evidence type="ECO:0000313" key="2">
    <source>
        <dbReference type="Ensembl" id="ENSGGOP00000033720.1"/>
    </source>
</evidence>
<dbReference type="Ensembl" id="ENSGGOT00000047814.1">
    <property type="protein sequence ID" value="ENSGGOP00000033720.1"/>
    <property type="gene ID" value="ENSGGOG00000041904.1"/>
</dbReference>
<feature type="signal peptide" evidence="1">
    <location>
        <begin position="1"/>
        <end position="21"/>
    </location>
</feature>
<reference evidence="2" key="4">
    <citation type="submission" date="2025-09" db="UniProtKB">
        <authorList>
            <consortium name="Ensembl"/>
        </authorList>
    </citation>
    <scope>IDENTIFICATION</scope>
</reference>
<dbReference type="Bgee" id="ENSGGOG00000041904">
    <property type="expression patterns" value="Expressed in heart and 5 other cell types or tissues"/>
</dbReference>
<proteinExistence type="predicted"/>
<dbReference type="Proteomes" id="UP000001519">
    <property type="component" value="Chromosome 14"/>
</dbReference>
<reference evidence="3" key="1">
    <citation type="submission" date="2011-05" db="EMBL/GenBank/DDBJ databases">
        <title>Insights into the evolution of the great apes provided by the gorilla genome.</title>
        <authorList>
            <person name="Scally A."/>
        </authorList>
    </citation>
    <scope>NUCLEOTIDE SEQUENCE [LARGE SCALE GENOMIC DNA]</scope>
</reference>
<name>A0A2I2YFK2_GORGO</name>
<feature type="chain" id="PRO_5014176859" description="Secreted protein" evidence="1">
    <location>
        <begin position="22"/>
        <end position="89"/>
    </location>
</feature>
<keyword evidence="3" id="KW-1185">Reference proteome</keyword>
<evidence type="ECO:0000256" key="1">
    <source>
        <dbReference type="SAM" id="SignalP"/>
    </source>
</evidence>
<reference evidence="2" key="3">
    <citation type="submission" date="2025-08" db="UniProtKB">
        <authorList>
            <consortium name="Ensembl"/>
        </authorList>
    </citation>
    <scope>IDENTIFICATION</scope>
</reference>
<dbReference type="InParanoid" id="A0A2I2YFK2"/>
<keyword evidence="1" id="KW-0732">Signal</keyword>
<dbReference type="AlphaFoldDB" id="A0A2I2YFK2"/>
<evidence type="ECO:0000313" key="3">
    <source>
        <dbReference type="Proteomes" id="UP000001519"/>
    </source>
</evidence>
<protein>
    <recommendedName>
        <fullName evidence="4">Secreted protein</fullName>
    </recommendedName>
</protein>
<sequence length="89" mass="9047">MEVGLPAITLFLTSASSPVVATTMDQEPVGRVERGEAVAASGAAAAAAFGESAGQNLTLLPRLKCMARSRLAATSTSRVQAILLPQPPV</sequence>
<organism evidence="2 3">
    <name type="scientific">Gorilla gorilla gorilla</name>
    <name type="common">Western lowland gorilla</name>
    <dbReference type="NCBI Taxonomy" id="9595"/>
    <lineage>
        <taxon>Eukaryota</taxon>
        <taxon>Metazoa</taxon>
        <taxon>Chordata</taxon>
        <taxon>Craniata</taxon>
        <taxon>Vertebrata</taxon>
        <taxon>Euteleostomi</taxon>
        <taxon>Mammalia</taxon>
        <taxon>Eutheria</taxon>
        <taxon>Euarchontoglires</taxon>
        <taxon>Primates</taxon>
        <taxon>Haplorrhini</taxon>
        <taxon>Catarrhini</taxon>
        <taxon>Hominidae</taxon>
        <taxon>Gorilla</taxon>
    </lineage>
</organism>
<accession>A0A2I2YFK2</accession>
<evidence type="ECO:0008006" key="4">
    <source>
        <dbReference type="Google" id="ProtNLM"/>
    </source>
</evidence>